<dbReference type="AlphaFoldDB" id="A0A411Z0H5"/>
<evidence type="ECO:0000313" key="2">
    <source>
        <dbReference type="EMBL" id="RGP36550.1"/>
    </source>
</evidence>
<protein>
    <submittedName>
        <fullName evidence="2">Oxidoreductase</fullName>
    </submittedName>
</protein>
<feature type="chain" id="PRO_5019140848" evidence="1">
    <location>
        <begin position="23"/>
        <end position="169"/>
    </location>
</feature>
<comment type="caution">
    <text evidence="2">The sequence shown here is derived from an EMBL/GenBank/DDBJ whole genome shotgun (WGS) entry which is preliminary data.</text>
</comment>
<dbReference type="EMBL" id="QWEY01000008">
    <property type="protein sequence ID" value="RGP36550.1"/>
    <property type="molecule type" value="Genomic_DNA"/>
</dbReference>
<gene>
    <name evidence="2" type="ORF">D1012_15295</name>
</gene>
<dbReference type="RefSeq" id="WP_118153998.1">
    <property type="nucleotide sequence ID" value="NZ_QWEY01000008.1"/>
</dbReference>
<reference evidence="2 3" key="1">
    <citation type="submission" date="2018-08" db="EMBL/GenBank/DDBJ databases">
        <title>Flavobacterium tibetense sp. nov., isolated from a wetland YonghuCo on Tibetan Plateau.</title>
        <authorList>
            <person name="Phurbu D."/>
            <person name="Lu H."/>
            <person name="Xing P."/>
        </authorList>
    </citation>
    <scope>NUCLEOTIDE SEQUENCE [LARGE SCALE GENOMIC DNA]</scope>
    <source>
        <strain evidence="2 3">DJC</strain>
    </source>
</reference>
<organism evidence="2 3">
    <name type="scientific">Pseudotabrizicola alkalilacus</name>
    <dbReference type="NCBI Taxonomy" id="2305252"/>
    <lineage>
        <taxon>Bacteria</taxon>
        <taxon>Pseudomonadati</taxon>
        <taxon>Pseudomonadota</taxon>
        <taxon>Alphaproteobacteria</taxon>
        <taxon>Rhodobacterales</taxon>
        <taxon>Paracoccaceae</taxon>
        <taxon>Pseudotabrizicola</taxon>
    </lineage>
</organism>
<sequence length="169" mass="17982">MDCLKRSTVLALASFSLLTVLPGGTTSARSDTPGAVLLTVHGPSGAQDLNLADLDSFDQHSFTTSTIWTTGLMEFSGPALTDVVASAGSGTGGLRLRAANDYSITLNPSMLEPRAPIIATRINGQTFTLRERGPLWLVFPYDAHARFRTEQIFAASIWQLTDIDAASAP</sequence>
<dbReference type="InterPro" id="IPR036374">
    <property type="entry name" value="OxRdtase_Mopterin-bd_sf"/>
</dbReference>
<accession>A0A411Z0H5</accession>
<feature type="signal peptide" evidence="1">
    <location>
        <begin position="1"/>
        <end position="22"/>
    </location>
</feature>
<dbReference type="SUPFAM" id="SSF56524">
    <property type="entry name" value="Oxidoreductase molybdopterin-binding domain"/>
    <property type="match status" value="1"/>
</dbReference>
<name>A0A411Z0H5_9RHOB</name>
<dbReference type="Proteomes" id="UP000284547">
    <property type="component" value="Unassembled WGS sequence"/>
</dbReference>
<evidence type="ECO:0000256" key="1">
    <source>
        <dbReference type="SAM" id="SignalP"/>
    </source>
</evidence>
<proteinExistence type="predicted"/>
<keyword evidence="3" id="KW-1185">Reference proteome</keyword>
<dbReference type="OrthoDB" id="9798763at2"/>
<evidence type="ECO:0000313" key="3">
    <source>
        <dbReference type="Proteomes" id="UP000284547"/>
    </source>
</evidence>
<keyword evidence="1" id="KW-0732">Signal</keyword>